<dbReference type="PANTHER" id="PTHR12939:SF10">
    <property type="entry name" value="EG:4F1.1 PROTEIN"/>
    <property type="match status" value="1"/>
</dbReference>
<reference evidence="1" key="1">
    <citation type="submission" date="2020-11" db="EMBL/GenBank/DDBJ databases">
        <authorList>
            <person name="Tran Van P."/>
        </authorList>
    </citation>
    <scope>NUCLEOTIDE SEQUENCE</scope>
</reference>
<gene>
    <name evidence="1" type="ORF">ONB1V03_LOCUS19147</name>
</gene>
<dbReference type="EMBL" id="CAJPVJ010028437">
    <property type="protein sequence ID" value="CAG2179723.1"/>
    <property type="molecule type" value="Genomic_DNA"/>
</dbReference>
<keyword evidence="2" id="KW-1185">Reference proteome</keyword>
<name>A0A7R9MNE8_9ACAR</name>
<organism evidence="1">
    <name type="scientific">Oppiella nova</name>
    <dbReference type="NCBI Taxonomy" id="334625"/>
    <lineage>
        <taxon>Eukaryota</taxon>
        <taxon>Metazoa</taxon>
        <taxon>Ecdysozoa</taxon>
        <taxon>Arthropoda</taxon>
        <taxon>Chelicerata</taxon>
        <taxon>Arachnida</taxon>
        <taxon>Acari</taxon>
        <taxon>Acariformes</taxon>
        <taxon>Sarcoptiformes</taxon>
        <taxon>Oribatida</taxon>
        <taxon>Brachypylina</taxon>
        <taxon>Oppioidea</taxon>
        <taxon>Oppiidae</taxon>
        <taxon>Oppiella</taxon>
    </lineage>
</organism>
<dbReference type="GO" id="GO:0016012">
    <property type="term" value="C:sarcoglycan complex"/>
    <property type="evidence" value="ECO:0007669"/>
    <property type="project" value="InterPro"/>
</dbReference>
<protein>
    <submittedName>
        <fullName evidence="1">Uncharacterized protein</fullName>
    </submittedName>
</protein>
<evidence type="ECO:0000313" key="1">
    <source>
        <dbReference type="EMBL" id="CAD7662587.1"/>
    </source>
</evidence>
<dbReference type="PANTHER" id="PTHR12939">
    <property type="entry name" value="SARCOGLYCAN"/>
    <property type="match status" value="1"/>
</dbReference>
<dbReference type="EMBL" id="OC943262">
    <property type="protein sequence ID" value="CAD7662587.1"/>
    <property type="molecule type" value="Genomic_DNA"/>
</dbReference>
<dbReference type="AlphaFoldDB" id="A0A7R9MNE8"/>
<sequence length="201" mass="22581">MDTKQSLTFDSLTDEKIVLKNSDIWENSLSLGDGKLEVQSNNFQIRSTDPDIDDNTDDILFNVEPGEITLQAKDFVQPSLGGHNINTSLETNSIRGHLYHDLRYSLTFDSLTDEKIVLKNSDIWENSLSLGDGKLEVQSNNFQIRSTDPDIDDNTDDILFNVEPGEITLQAKDFLQPSLGGHNINTSLETNSIRGHLYHDL</sequence>
<feature type="non-terminal residue" evidence="1">
    <location>
        <position position="1"/>
    </location>
</feature>
<accession>A0A7R9MNE8</accession>
<evidence type="ECO:0000313" key="2">
    <source>
        <dbReference type="Proteomes" id="UP000728032"/>
    </source>
</evidence>
<proteinExistence type="predicted"/>
<dbReference type="InterPro" id="IPR039972">
    <property type="entry name" value="Sarcoglycan_gamma/delta/zeta"/>
</dbReference>
<dbReference type="Proteomes" id="UP000728032">
    <property type="component" value="Unassembled WGS sequence"/>
</dbReference>